<dbReference type="PANTHER" id="PTHR43048:SF3">
    <property type="entry name" value="METHYLMALONYL-COA EPIMERASE, MITOCHONDRIAL"/>
    <property type="match status" value="1"/>
</dbReference>
<dbReference type="EMBL" id="FNFE01000001">
    <property type="protein sequence ID" value="SDJ50675.1"/>
    <property type="molecule type" value="Genomic_DNA"/>
</dbReference>
<proteinExistence type="predicted"/>
<dbReference type="SUPFAM" id="SSF54593">
    <property type="entry name" value="Glyoxalase/Bleomycin resistance protein/Dihydroxybiphenyl dioxygenase"/>
    <property type="match status" value="1"/>
</dbReference>
<sequence length="157" mass="17496">MSVSEMPAMRVDHVGIAVESIDDAEALLFVLGCEKIHEESSEYGAFTWATYVLGDASRLELIAPEDGSESFLTDFLERQGPGLHHVTLEVADLERAVDVLEAHDVPVADYAEFEHWSEAFVPPSNPTGALFQLMEYYDGYADYREAGTRLFVHDEPL</sequence>
<evidence type="ECO:0000313" key="3">
    <source>
        <dbReference type="EMBL" id="SDJ50675.1"/>
    </source>
</evidence>
<keyword evidence="4" id="KW-1185">Reference proteome</keyword>
<dbReference type="OrthoDB" id="6161at2157"/>
<name>A0A1G8UBX7_9EURY</name>
<dbReference type="InterPro" id="IPR051785">
    <property type="entry name" value="MMCE/EMCE_epimerase"/>
</dbReference>
<reference evidence="4" key="1">
    <citation type="submission" date="2016-10" db="EMBL/GenBank/DDBJ databases">
        <authorList>
            <person name="Varghese N."/>
            <person name="Submissions S."/>
        </authorList>
    </citation>
    <scope>NUCLEOTIDE SEQUENCE [LARGE SCALE GENOMIC DNA]</scope>
    <source>
        <strain evidence="4">B4,CECT 8067,JCM 17497</strain>
    </source>
</reference>
<dbReference type="AlphaFoldDB" id="A0A1G8UBX7"/>
<dbReference type="Pfam" id="PF13669">
    <property type="entry name" value="Glyoxalase_4"/>
    <property type="match status" value="1"/>
</dbReference>
<evidence type="ECO:0000256" key="1">
    <source>
        <dbReference type="ARBA" id="ARBA00022723"/>
    </source>
</evidence>
<dbReference type="GO" id="GO:0004493">
    <property type="term" value="F:methylmalonyl-CoA epimerase activity"/>
    <property type="evidence" value="ECO:0007669"/>
    <property type="project" value="TreeGrafter"/>
</dbReference>
<organism evidence="3 4">
    <name type="scientific">Natronorubrum texcoconense</name>
    <dbReference type="NCBI Taxonomy" id="1095776"/>
    <lineage>
        <taxon>Archaea</taxon>
        <taxon>Methanobacteriati</taxon>
        <taxon>Methanobacteriota</taxon>
        <taxon>Stenosarchaea group</taxon>
        <taxon>Halobacteria</taxon>
        <taxon>Halobacteriales</taxon>
        <taxon>Natrialbaceae</taxon>
        <taxon>Natronorubrum</taxon>
    </lineage>
</organism>
<gene>
    <name evidence="3" type="ORF">SAMN04515672_0802</name>
</gene>
<protein>
    <submittedName>
        <fullName evidence="3">Methylmalonyl-CoA epimerase</fullName>
    </submittedName>
</protein>
<dbReference type="Gene3D" id="3.10.180.10">
    <property type="entry name" value="2,3-Dihydroxybiphenyl 1,2-Dioxygenase, domain 1"/>
    <property type="match status" value="1"/>
</dbReference>
<dbReference type="InterPro" id="IPR037523">
    <property type="entry name" value="VOC_core"/>
</dbReference>
<dbReference type="GO" id="GO:0046491">
    <property type="term" value="P:L-methylmalonyl-CoA metabolic process"/>
    <property type="evidence" value="ECO:0007669"/>
    <property type="project" value="TreeGrafter"/>
</dbReference>
<dbReference type="Proteomes" id="UP000198882">
    <property type="component" value="Unassembled WGS sequence"/>
</dbReference>
<dbReference type="GO" id="GO:0046872">
    <property type="term" value="F:metal ion binding"/>
    <property type="evidence" value="ECO:0007669"/>
    <property type="project" value="UniProtKB-KW"/>
</dbReference>
<evidence type="ECO:0000259" key="2">
    <source>
        <dbReference type="PROSITE" id="PS51819"/>
    </source>
</evidence>
<dbReference type="RefSeq" id="WP_090303285.1">
    <property type="nucleotide sequence ID" value="NZ_FNFE01000001.1"/>
</dbReference>
<evidence type="ECO:0000313" key="4">
    <source>
        <dbReference type="Proteomes" id="UP000198882"/>
    </source>
</evidence>
<feature type="domain" description="VOC" evidence="2">
    <location>
        <begin position="10"/>
        <end position="136"/>
    </location>
</feature>
<dbReference type="PROSITE" id="PS51819">
    <property type="entry name" value="VOC"/>
    <property type="match status" value="1"/>
</dbReference>
<dbReference type="InterPro" id="IPR029068">
    <property type="entry name" value="Glyas_Bleomycin-R_OHBP_Dase"/>
</dbReference>
<keyword evidence="1" id="KW-0479">Metal-binding</keyword>
<dbReference type="STRING" id="1095776.SAMN04515672_0802"/>
<dbReference type="PANTHER" id="PTHR43048">
    <property type="entry name" value="METHYLMALONYL-COA EPIMERASE"/>
    <property type="match status" value="1"/>
</dbReference>
<accession>A0A1G8UBX7</accession>